<dbReference type="Proteomes" id="UP001208570">
    <property type="component" value="Unassembled WGS sequence"/>
</dbReference>
<evidence type="ECO:0000256" key="4">
    <source>
        <dbReference type="ARBA" id="ARBA00023180"/>
    </source>
</evidence>
<gene>
    <name evidence="8" type="ORF">LSH36_99g03012</name>
</gene>
<evidence type="ECO:0000259" key="7">
    <source>
        <dbReference type="PROSITE" id="PS50835"/>
    </source>
</evidence>
<dbReference type="GO" id="GO:0005886">
    <property type="term" value="C:plasma membrane"/>
    <property type="evidence" value="ECO:0007669"/>
    <property type="project" value="TreeGrafter"/>
</dbReference>
<sequence>MVGWVSINMSSCHQQQRPRMSKNGLIGVFIFICQFSAGSFFSMLSRGQQLVLDVGDDVTLQCEFYMESFNLFYNPILWRKIQYDESLELNIMGNIKDPFEATDKFKVTFNPLPPRYMLGLYVGNLTHGDSGNYTCEVRGPSSRLLGQVIHTIYIRTAILEVAIYKDSFTGDPRDVEHLDSEKSISFIENYRAPLMCVVRGGNPPPEVDITLGLQEVTDVFHVTRYRKVIGRRGFRIVRYTTVLWTEQFVAGPEDDGVLLYCDSSVQGLDVVRANSMVKVYYGPTITCESAAAYVGDKNVYLSCNVRARPSLTVLFWMLDGNGTVVSEGEVVNEYWIINMARLDSFRTYTLVAENNVGVTTQNVQLRRLFRDTRPRPHSVDSQGQKYHSATNRIENRPGYVFIRNAAGGRERRYYVICVIYMWTISVG</sequence>
<proteinExistence type="predicted"/>
<keyword evidence="5" id="KW-0393">Immunoglobulin domain</keyword>
<keyword evidence="9" id="KW-1185">Reference proteome</keyword>
<evidence type="ECO:0000256" key="1">
    <source>
        <dbReference type="ARBA" id="ARBA00004479"/>
    </source>
</evidence>
<dbReference type="InterPro" id="IPR051275">
    <property type="entry name" value="Cell_adhesion_signaling"/>
</dbReference>
<dbReference type="PANTHER" id="PTHR11640:SF31">
    <property type="entry name" value="IRREGULAR CHIASM C-ROUGHEST PROTEIN-RELATED"/>
    <property type="match status" value="1"/>
</dbReference>
<feature type="domain" description="Ig-like" evidence="7">
    <location>
        <begin position="283"/>
        <end position="366"/>
    </location>
</feature>
<dbReference type="AlphaFoldDB" id="A0AAD9K0F4"/>
<comment type="caution">
    <text evidence="8">The sequence shown here is derived from an EMBL/GenBank/DDBJ whole genome shotgun (WGS) entry which is preliminary data.</text>
</comment>
<evidence type="ECO:0000313" key="8">
    <source>
        <dbReference type="EMBL" id="KAK2162407.1"/>
    </source>
</evidence>
<comment type="subcellular location">
    <subcellularLocation>
        <location evidence="1">Membrane</location>
        <topology evidence="1">Single-pass type I membrane protein</topology>
    </subcellularLocation>
</comment>
<evidence type="ECO:0000256" key="2">
    <source>
        <dbReference type="ARBA" id="ARBA00023136"/>
    </source>
</evidence>
<dbReference type="SUPFAM" id="SSF48726">
    <property type="entry name" value="Immunoglobulin"/>
    <property type="match status" value="2"/>
</dbReference>
<dbReference type="GO" id="GO:0098609">
    <property type="term" value="P:cell-cell adhesion"/>
    <property type="evidence" value="ECO:0007669"/>
    <property type="project" value="TreeGrafter"/>
</dbReference>
<dbReference type="GO" id="GO:0005911">
    <property type="term" value="C:cell-cell junction"/>
    <property type="evidence" value="ECO:0007669"/>
    <property type="project" value="TreeGrafter"/>
</dbReference>
<keyword evidence="6" id="KW-1133">Transmembrane helix</keyword>
<evidence type="ECO:0000256" key="3">
    <source>
        <dbReference type="ARBA" id="ARBA00023157"/>
    </source>
</evidence>
<keyword evidence="3" id="KW-1015">Disulfide bond</keyword>
<protein>
    <recommendedName>
        <fullName evidence="7">Ig-like domain-containing protein</fullName>
    </recommendedName>
</protein>
<keyword evidence="6" id="KW-0812">Transmembrane</keyword>
<dbReference type="SMART" id="SM00409">
    <property type="entry name" value="IG"/>
    <property type="match status" value="2"/>
</dbReference>
<dbReference type="GO" id="GO:0050839">
    <property type="term" value="F:cell adhesion molecule binding"/>
    <property type="evidence" value="ECO:0007669"/>
    <property type="project" value="TreeGrafter"/>
</dbReference>
<keyword evidence="4" id="KW-0325">Glycoprotein</keyword>
<dbReference type="InterPro" id="IPR007110">
    <property type="entry name" value="Ig-like_dom"/>
</dbReference>
<reference evidence="8" key="1">
    <citation type="journal article" date="2023" name="Mol. Biol. Evol.">
        <title>Third-Generation Sequencing Reveals the Adaptive Role of the Epigenome in Three Deep-Sea Polychaetes.</title>
        <authorList>
            <person name="Perez M."/>
            <person name="Aroh O."/>
            <person name="Sun Y."/>
            <person name="Lan Y."/>
            <person name="Juniper S.K."/>
            <person name="Young C.R."/>
            <person name="Angers B."/>
            <person name="Qian P.Y."/>
        </authorList>
    </citation>
    <scope>NUCLEOTIDE SEQUENCE</scope>
    <source>
        <strain evidence="8">P08H-3</strain>
    </source>
</reference>
<feature type="transmembrane region" description="Helical" evidence="6">
    <location>
        <begin position="24"/>
        <end position="44"/>
    </location>
</feature>
<dbReference type="InterPro" id="IPR003599">
    <property type="entry name" value="Ig_sub"/>
</dbReference>
<name>A0AAD9K0F4_9ANNE</name>
<dbReference type="PANTHER" id="PTHR11640">
    <property type="entry name" value="NEPHRIN"/>
    <property type="match status" value="1"/>
</dbReference>
<dbReference type="InterPro" id="IPR013783">
    <property type="entry name" value="Ig-like_fold"/>
</dbReference>
<evidence type="ECO:0000256" key="6">
    <source>
        <dbReference type="SAM" id="Phobius"/>
    </source>
</evidence>
<keyword evidence="2 6" id="KW-0472">Membrane</keyword>
<accession>A0AAD9K0F4</accession>
<dbReference type="InterPro" id="IPR036179">
    <property type="entry name" value="Ig-like_dom_sf"/>
</dbReference>
<evidence type="ECO:0000256" key="5">
    <source>
        <dbReference type="ARBA" id="ARBA00023319"/>
    </source>
</evidence>
<organism evidence="8 9">
    <name type="scientific">Paralvinella palmiformis</name>
    <dbReference type="NCBI Taxonomy" id="53620"/>
    <lineage>
        <taxon>Eukaryota</taxon>
        <taxon>Metazoa</taxon>
        <taxon>Spiralia</taxon>
        <taxon>Lophotrochozoa</taxon>
        <taxon>Annelida</taxon>
        <taxon>Polychaeta</taxon>
        <taxon>Sedentaria</taxon>
        <taxon>Canalipalpata</taxon>
        <taxon>Terebellida</taxon>
        <taxon>Terebelliformia</taxon>
        <taxon>Alvinellidae</taxon>
        <taxon>Paralvinella</taxon>
    </lineage>
</organism>
<evidence type="ECO:0000313" key="9">
    <source>
        <dbReference type="Proteomes" id="UP001208570"/>
    </source>
</evidence>
<dbReference type="PROSITE" id="PS50835">
    <property type="entry name" value="IG_LIKE"/>
    <property type="match status" value="1"/>
</dbReference>
<dbReference type="EMBL" id="JAODUP010000099">
    <property type="protein sequence ID" value="KAK2162407.1"/>
    <property type="molecule type" value="Genomic_DNA"/>
</dbReference>
<dbReference type="Gene3D" id="2.60.40.10">
    <property type="entry name" value="Immunoglobulins"/>
    <property type="match status" value="2"/>
</dbReference>